<reference evidence="1 2" key="1">
    <citation type="submission" date="2016-05" db="EMBL/GenBank/DDBJ databases">
        <title>Comparative analysis of secretome profiles of manganese(II)-oxidizing ascomycete fungi.</title>
        <authorList>
            <consortium name="DOE Joint Genome Institute"/>
            <person name="Zeiner C.A."/>
            <person name="Purvine S.O."/>
            <person name="Zink E.M."/>
            <person name="Wu S."/>
            <person name="Pasa-Tolic L."/>
            <person name="Chaput D.L."/>
            <person name="Haridas S."/>
            <person name="Grigoriev I.V."/>
            <person name="Santelli C.M."/>
            <person name="Hansel C.M."/>
        </authorList>
    </citation>
    <scope>NUCLEOTIDE SEQUENCE [LARGE SCALE GENOMIC DNA]</scope>
    <source>
        <strain evidence="1 2">SRC1lrK2f</strain>
    </source>
</reference>
<dbReference type="RefSeq" id="XP_018390447.1">
    <property type="nucleotide sequence ID" value="XM_018531114.1"/>
</dbReference>
<gene>
    <name evidence="1" type="ORF">CC77DRAFT_297761</name>
</gene>
<organism evidence="1 2">
    <name type="scientific">Alternaria alternata</name>
    <name type="common">Alternaria rot fungus</name>
    <name type="synonym">Torula alternata</name>
    <dbReference type="NCBI Taxonomy" id="5599"/>
    <lineage>
        <taxon>Eukaryota</taxon>
        <taxon>Fungi</taxon>
        <taxon>Dikarya</taxon>
        <taxon>Ascomycota</taxon>
        <taxon>Pezizomycotina</taxon>
        <taxon>Dothideomycetes</taxon>
        <taxon>Pleosporomycetidae</taxon>
        <taxon>Pleosporales</taxon>
        <taxon>Pleosporineae</taxon>
        <taxon>Pleosporaceae</taxon>
        <taxon>Alternaria</taxon>
        <taxon>Alternaria sect. Alternaria</taxon>
        <taxon>Alternaria alternata complex</taxon>
    </lineage>
</organism>
<evidence type="ECO:0000313" key="1">
    <source>
        <dbReference type="EMBL" id="OAG25026.1"/>
    </source>
</evidence>
<proteinExistence type="predicted"/>
<keyword evidence="2" id="KW-1185">Reference proteome</keyword>
<dbReference type="AlphaFoldDB" id="A0A177DZX8"/>
<dbReference type="VEuPathDB" id="FungiDB:CC77DRAFT_297761"/>
<dbReference type="Proteomes" id="UP000077248">
    <property type="component" value="Unassembled WGS sequence"/>
</dbReference>
<sequence length="86" mass="10013">MSIVPLILLSTSKIVAHSARNIPRNLAFSAQQHRLLVEMTVSQIWSKTMECDLSHRLDRFFPPAFENLILHAAKQMRLYFELMDFP</sequence>
<accession>A0A177DZX8</accession>
<name>A0A177DZX8_ALTAL</name>
<protein>
    <submittedName>
        <fullName evidence="1">Uncharacterized protein</fullName>
    </submittedName>
</protein>
<dbReference type="EMBL" id="KV441470">
    <property type="protein sequence ID" value="OAG25026.1"/>
    <property type="molecule type" value="Genomic_DNA"/>
</dbReference>
<dbReference type="KEGG" id="aalt:CC77DRAFT_297761"/>
<evidence type="ECO:0000313" key="2">
    <source>
        <dbReference type="Proteomes" id="UP000077248"/>
    </source>
</evidence>
<dbReference type="GeneID" id="29116708"/>